<keyword evidence="9" id="KW-1185">Reference proteome</keyword>
<dbReference type="InterPro" id="IPR002941">
    <property type="entry name" value="DNA_methylase_N4/N6"/>
</dbReference>
<keyword evidence="4" id="KW-0808">Transferase</keyword>
<dbReference type="EMBL" id="JBHLSW010000011">
    <property type="protein sequence ID" value="MFC0634686.1"/>
    <property type="molecule type" value="Genomic_DNA"/>
</dbReference>
<comment type="similarity">
    <text evidence="1">Belongs to the N(4)/N(6)-methyltransferase family.</text>
</comment>
<dbReference type="PANTHER" id="PTHR13370">
    <property type="entry name" value="RNA METHYLASE-RELATED"/>
    <property type="match status" value="1"/>
</dbReference>
<dbReference type="SUPFAM" id="SSF53335">
    <property type="entry name" value="S-adenosyl-L-methionine-dependent methyltransferases"/>
    <property type="match status" value="1"/>
</dbReference>
<reference evidence="8 9" key="1">
    <citation type="submission" date="2024-09" db="EMBL/GenBank/DDBJ databases">
        <authorList>
            <person name="Sun Q."/>
            <person name="Mori K."/>
        </authorList>
    </citation>
    <scope>NUCLEOTIDE SEQUENCE [LARGE SCALE GENOMIC DNA]</scope>
    <source>
        <strain evidence="8 9">NCAIM B.02621</strain>
    </source>
</reference>
<accession>A0ABV6R4Y3</accession>
<organism evidence="8 9">
    <name type="scientific">Brevundimonas balnearis</name>
    <dbReference type="NCBI Taxonomy" id="1572858"/>
    <lineage>
        <taxon>Bacteria</taxon>
        <taxon>Pseudomonadati</taxon>
        <taxon>Pseudomonadota</taxon>
        <taxon>Alphaproteobacteria</taxon>
        <taxon>Caulobacterales</taxon>
        <taxon>Caulobacteraceae</taxon>
        <taxon>Brevundimonas</taxon>
    </lineage>
</organism>
<dbReference type="InterPro" id="IPR029063">
    <property type="entry name" value="SAM-dependent_MTases_sf"/>
</dbReference>
<dbReference type="PANTHER" id="PTHR13370:SF3">
    <property type="entry name" value="TRNA (GUANINE(10)-N2)-METHYLTRANSFERASE HOMOLOG"/>
    <property type="match status" value="1"/>
</dbReference>
<keyword evidence="3 8" id="KW-0489">Methyltransferase</keyword>
<evidence type="ECO:0000256" key="3">
    <source>
        <dbReference type="ARBA" id="ARBA00022603"/>
    </source>
</evidence>
<evidence type="ECO:0000256" key="2">
    <source>
        <dbReference type="ARBA" id="ARBA00011900"/>
    </source>
</evidence>
<dbReference type="Gene3D" id="3.40.50.150">
    <property type="entry name" value="Vaccinia Virus protein VP39"/>
    <property type="match status" value="1"/>
</dbReference>
<evidence type="ECO:0000313" key="8">
    <source>
        <dbReference type="EMBL" id="MFC0634686.1"/>
    </source>
</evidence>
<dbReference type="PRINTS" id="PR00506">
    <property type="entry name" value="D21N6MTFRASE"/>
</dbReference>
<dbReference type="Proteomes" id="UP001589906">
    <property type="component" value="Unassembled WGS sequence"/>
</dbReference>
<feature type="domain" description="DNA methylase N-4/N-6" evidence="7">
    <location>
        <begin position="21"/>
        <end position="309"/>
    </location>
</feature>
<name>A0ABV6R4Y3_9CAUL</name>
<comment type="caution">
    <text evidence="8">The sequence shown here is derived from an EMBL/GenBank/DDBJ whole genome shotgun (WGS) entry which is preliminary data.</text>
</comment>
<evidence type="ECO:0000256" key="4">
    <source>
        <dbReference type="ARBA" id="ARBA00022679"/>
    </source>
</evidence>
<sequence>MNTLYYGDCLSVMQNMKMGSVDLVYLDPPFNSNRDYNAIYTDETGRPLPDQIEAFNDLWELSEERQRAIRMMPVLMRDYGVDDDIVEFWKIWMNALRNTQPRLLAYLSYMTERLLPLRSLLKPTGSIYLHCDPTASHYIKVMMDGIFGHANFRNEIYWYYYNKMHDSRKRLFPKATDSILFYVKDHKADFTFNQIKEYRDEPVRQLMRVKKDGKIVNARDADGRLMYQVKTDKTVDNVWRIPALVPASSERLGYPTQKPVKLLERIIEASSNPGDVVFDPFCGCATTIEAAHKLGREWIGIDIAIHAIKRVAKVRLEDRLGLKEGVDFKVEGVPHSLEGAQDLWERDKHHFQKWAIEQIDGFVTSRKTADGGIDGRLYFSLPDVKDLQSMVLEVKGGKNVNVNVVRDLRGVLERDQALMAGLIVMEDLGERKTRNFRQEMGEAGDLNVNGVQYPRMQMLTVPEILAGKRFLTPSVARGKVVTQPMLPLG</sequence>
<evidence type="ECO:0000259" key="7">
    <source>
        <dbReference type="Pfam" id="PF01555"/>
    </source>
</evidence>
<dbReference type="EC" id="2.1.1.72" evidence="2"/>
<comment type="catalytic activity">
    <reaction evidence="6">
        <text>a 2'-deoxyadenosine in DNA + S-adenosyl-L-methionine = an N(6)-methyl-2'-deoxyadenosine in DNA + S-adenosyl-L-homocysteine + H(+)</text>
        <dbReference type="Rhea" id="RHEA:15197"/>
        <dbReference type="Rhea" id="RHEA-COMP:12418"/>
        <dbReference type="Rhea" id="RHEA-COMP:12419"/>
        <dbReference type="ChEBI" id="CHEBI:15378"/>
        <dbReference type="ChEBI" id="CHEBI:57856"/>
        <dbReference type="ChEBI" id="CHEBI:59789"/>
        <dbReference type="ChEBI" id="CHEBI:90615"/>
        <dbReference type="ChEBI" id="CHEBI:90616"/>
        <dbReference type="EC" id="2.1.1.72"/>
    </reaction>
</comment>
<gene>
    <name evidence="8" type="ORF">ACFFGE_12470</name>
</gene>
<evidence type="ECO:0000256" key="1">
    <source>
        <dbReference type="ARBA" id="ARBA00006594"/>
    </source>
</evidence>
<protein>
    <recommendedName>
        <fullName evidence="2">site-specific DNA-methyltransferase (adenine-specific)</fullName>
        <ecNumber evidence="2">2.1.1.72</ecNumber>
    </recommendedName>
</protein>
<dbReference type="InterPro" id="IPR002052">
    <property type="entry name" value="DNA_methylase_N6_adenine_CS"/>
</dbReference>
<dbReference type="GO" id="GO:0008168">
    <property type="term" value="F:methyltransferase activity"/>
    <property type="evidence" value="ECO:0007669"/>
    <property type="project" value="UniProtKB-KW"/>
</dbReference>
<dbReference type="InterPro" id="IPR002295">
    <property type="entry name" value="N4/N6-MTase_EcoPI_Mod-like"/>
</dbReference>
<dbReference type="RefSeq" id="WP_376836746.1">
    <property type="nucleotide sequence ID" value="NZ_JBHLSW010000011.1"/>
</dbReference>
<evidence type="ECO:0000313" key="9">
    <source>
        <dbReference type="Proteomes" id="UP001589906"/>
    </source>
</evidence>
<keyword evidence="5" id="KW-0949">S-adenosyl-L-methionine</keyword>
<evidence type="ECO:0000256" key="5">
    <source>
        <dbReference type="ARBA" id="ARBA00022691"/>
    </source>
</evidence>
<dbReference type="Pfam" id="PF01555">
    <property type="entry name" value="N6_N4_Mtase"/>
    <property type="match status" value="1"/>
</dbReference>
<evidence type="ECO:0000256" key="6">
    <source>
        <dbReference type="ARBA" id="ARBA00047942"/>
    </source>
</evidence>
<dbReference type="PROSITE" id="PS00092">
    <property type="entry name" value="N6_MTASE"/>
    <property type="match status" value="1"/>
</dbReference>
<dbReference type="GO" id="GO:0032259">
    <property type="term" value="P:methylation"/>
    <property type="evidence" value="ECO:0007669"/>
    <property type="project" value="UniProtKB-KW"/>
</dbReference>
<proteinExistence type="inferred from homology"/>